<protein>
    <submittedName>
        <fullName evidence="8">Major Facilitator Superfamily protein</fullName>
    </submittedName>
</protein>
<feature type="domain" description="Major facilitator superfamily (MFS) profile" evidence="7">
    <location>
        <begin position="25"/>
        <end position="468"/>
    </location>
</feature>
<evidence type="ECO:0000313" key="9">
    <source>
        <dbReference type="Proteomes" id="UP000199103"/>
    </source>
</evidence>
<feature type="transmembrane region" description="Helical" evidence="6">
    <location>
        <begin position="342"/>
        <end position="364"/>
    </location>
</feature>
<name>A0A1H1XJN5_9ACTN</name>
<dbReference type="GO" id="GO:0022857">
    <property type="term" value="F:transmembrane transporter activity"/>
    <property type="evidence" value="ECO:0007669"/>
    <property type="project" value="InterPro"/>
</dbReference>
<dbReference type="AlphaFoldDB" id="A0A1H1XJN5"/>
<reference evidence="8 9" key="1">
    <citation type="submission" date="2016-10" db="EMBL/GenBank/DDBJ databases">
        <authorList>
            <person name="de Groot N.N."/>
        </authorList>
    </citation>
    <scope>NUCLEOTIDE SEQUENCE [LARGE SCALE GENOMIC DNA]</scope>
    <source>
        <strain evidence="8 9">DSM 21800</strain>
    </source>
</reference>
<keyword evidence="9" id="KW-1185">Reference proteome</keyword>
<feature type="transmembrane region" description="Helical" evidence="6">
    <location>
        <begin position="277"/>
        <end position="302"/>
    </location>
</feature>
<sequence>MNQPSTTPGSTDTPSPGDGPTVTRTGLAIGLCAMIIGIAFEAAAVATSMPVAAKDLNGIDSYAWAFSLFTIGMLFSTVVAGRLCDRVGPAKPMIVGMLIFAAGLVIGGTAVSWPMLIIGRLVQGLGGGALNTASYVCIAQVFDAKQRPRMFTYISMAWVLPGIAGPSAAAWITRTFSWHWAFFAVLPLLAFGAVLLTPTWRLLLRTPSPDRDENAAPSNPAPIWGAAVAALSAALIQYAGQRLDLLAVIPGVLGLAGLVVALPRLMPPGFTRLGRGLPAVVLTRMMLPGAFFGAEAFIPLMLVEERHLSLTLAGAALTVGSIGWSFGAWVQSQRWMTVRRDRMITIGVASVTLGVAVVAVMALLPGSWVGLVAIGWIIAAFGMGVGTASSSVATMALSSDAEQGRNASSLNLGDALGTSVFVGISGSVFSALHGRGDLAGTFGIAFAVMAFVGLLGVLASLRVGKLPH</sequence>
<dbReference type="STRING" id="630515.SAMN04489812_4114"/>
<keyword evidence="2 6" id="KW-0812">Transmembrane</keyword>
<feature type="transmembrane region" description="Helical" evidence="6">
    <location>
        <begin position="27"/>
        <end position="49"/>
    </location>
</feature>
<evidence type="ECO:0000256" key="4">
    <source>
        <dbReference type="ARBA" id="ARBA00023136"/>
    </source>
</evidence>
<dbReference type="InterPro" id="IPR036259">
    <property type="entry name" value="MFS_trans_sf"/>
</dbReference>
<feature type="transmembrane region" description="Helical" evidence="6">
    <location>
        <begin position="308"/>
        <end position="330"/>
    </location>
</feature>
<keyword evidence="3 6" id="KW-1133">Transmembrane helix</keyword>
<feature type="transmembrane region" description="Helical" evidence="6">
    <location>
        <begin position="221"/>
        <end position="239"/>
    </location>
</feature>
<evidence type="ECO:0000259" key="7">
    <source>
        <dbReference type="PROSITE" id="PS50850"/>
    </source>
</evidence>
<dbReference type="InterPro" id="IPR011701">
    <property type="entry name" value="MFS"/>
</dbReference>
<feature type="transmembrane region" description="Helical" evidence="6">
    <location>
        <begin position="93"/>
        <end position="111"/>
    </location>
</feature>
<organism evidence="8 9">
    <name type="scientific">Microlunatus soli</name>
    <dbReference type="NCBI Taxonomy" id="630515"/>
    <lineage>
        <taxon>Bacteria</taxon>
        <taxon>Bacillati</taxon>
        <taxon>Actinomycetota</taxon>
        <taxon>Actinomycetes</taxon>
        <taxon>Propionibacteriales</taxon>
        <taxon>Propionibacteriaceae</taxon>
        <taxon>Microlunatus</taxon>
    </lineage>
</organism>
<dbReference type="Pfam" id="PF07690">
    <property type="entry name" value="MFS_1"/>
    <property type="match status" value="1"/>
</dbReference>
<feature type="transmembrane region" description="Helical" evidence="6">
    <location>
        <begin position="438"/>
        <end position="461"/>
    </location>
</feature>
<dbReference type="OrthoDB" id="9778875at2"/>
<evidence type="ECO:0000256" key="1">
    <source>
        <dbReference type="ARBA" id="ARBA00004651"/>
    </source>
</evidence>
<dbReference type="PANTHER" id="PTHR23501">
    <property type="entry name" value="MAJOR FACILITATOR SUPERFAMILY"/>
    <property type="match status" value="1"/>
</dbReference>
<dbReference type="Gene3D" id="1.20.1720.10">
    <property type="entry name" value="Multidrug resistance protein D"/>
    <property type="match status" value="1"/>
</dbReference>
<dbReference type="PANTHER" id="PTHR23501:SF154">
    <property type="entry name" value="MULTIDRUG-EFFLUX TRANSPORTER RV1634-RELATED"/>
    <property type="match status" value="1"/>
</dbReference>
<feature type="transmembrane region" description="Helical" evidence="6">
    <location>
        <begin position="245"/>
        <end position="265"/>
    </location>
</feature>
<feature type="transmembrane region" description="Helical" evidence="6">
    <location>
        <begin position="370"/>
        <end position="397"/>
    </location>
</feature>
<evidence type="ECO:0000313" key="8">
    <source>
        <dbReference type="EMBL" id="SDT09458.1"/>
    </source>
</evidence>
<dbReference type="RefSeq" id="WP_091527276.1">
    <property type="nucleotide sequence ID" value="NZ_LT629772.1"/>
</dbReference>
<evidence type="ECO:0000256" key="3">
    <source>
        <dbReference type="ARBA" id="ARBA00022989"/>
    </source>
</evidence>
<dbReference type="GO" id="GO:0005886">
    <property type="term" value="C:plasma membrane"/>
    <property type="evidence" value="ECO:0007669"/>
    <property type="project" value="UniProtKB-SubCell"/>
</dbReference>
<evidence type="ECO:0000256" key="5">
    <source>
        <dbReference type="SAM" id="MobiDB-lite"/>
    </source>
</evidence>
<dbReference type="Gene3D" id="1.20.1250.20">
    <property type="entry name" value="MFS general substrate transporter like domains"/>
    <property type="match status" value="1"/>
</dbReference>
<evidence type="ECO:0000256" key="2">
    <source>
        <dbReference type="ARBA" id="ARBA00022692"/>
    </source>
</evidence>
<feature type="transmembrane region" description="Helical" evidence="6">
    <location>
        <begin position="409"/>
        <end position="432"/>
    </location>
</feature>
<dbReference type="SUPFAM" id="SSF103473">
    <property type="entry name" value="MFS general substrate transporter"/>
    <property type="match status" value="1"/>
</dbReference>
<keyword evidence="4 6" id="KW-0472">Membrane</keyword>
<dbReference type="InterPro" id="IPR020846">
    <property type="entry name" value="MFS_dom"/>
</dbReference>
<feature type="transmembrane region" description="Helical" evidence="6">
    <location>
        <begin position="117"/>
        <end position="138"/>
    </location>
</feature>
<feature type="region of interest" description="Disordered" evidence="5">
    <location>
        <begin position="1"/>
        <end position="20"/>
    </location>
</feature>
<comment type="subcellular location">
    <subcellularLocation>
        <location evidence="1">Cell membrane</location>
        <topology evidence="1">Multi-pass membrane protein</topology>
    </subcellularLocation>
</comment>
<gene>
    <name evidence="8" type="ORF">SAMN04489812_4114</name>
</gene>
<proteinExistence type="predicted"/>
<feature type="transmembrane region" description="Helical" evidence="6">
    <location>
        <begin position="150"/>
        <end position="172"/>
    </location>
</feature>
<dbReference type="Proteomes" id="UP000199103">
    <property type="component" value="Chromosome I"/>
</dbReference>
<feature type="transmembrane region" description="Helical" evidence="6">
    <location>
        <begin position="61"/>
        <end position="81"/>
    </location>
</feature>
<evidence type="ECO:0000256" key="6">
    <source>
        <dbReference type="SAM" id="Phobius"/>
    </source>
</evidence>
<dbReference type="EMBL" id="LT629772">
    <property type="protein sequence ID" value="SDT09458.1"/>
    <property type="molecule type" value="Genomic_DNA"/>
</dbReference>
<feature type="transmembrane region" description="Helical" evidence="6">
    <location>
        <begin position="178"/>
        <end position="200"/>
    </location>
</feature>
<dbReference type="PROSITE" id="PS50850">
    <property type="entry name" value="MFS"/>
    <property type="match status" value="1"/>
</dbReference>
<accession>A0A1H1XJN5</accession>